<proteinExistence type="inferred from homology"/>
<dbReference type="GeneID" id="63731458"/>
<evidence type="ECO:0000256" key="3">
    <source>
        <dbReference type="ARBA" id="ARBA00016197"/>
    </source>
</evidence>
<dbReference type="OrthoDB" id="2831558at2759"/>
<keyword evidence="4" id="KW-0809">Transit peptide</keyword>
<feature type="domain" description="F-box" evidence="7">
    <location>
        <begin position="253"/>
        <end position="301"/>
    </location>
</feature>
<dbReference type="AlphaFoldDB" id="A0A1L9P4K4"/>
<evidence type="ECO:0000256" key="2">
    <source>
        <dbReference type="ARBA" id="ARBA00005543"/>
    </source>
</evidence>
<sequence length="678" mass="77476">MPFNDGPEFPFFCHICGAPPTWRRLLAHSTLEDLDPEEDDFDHRDYRYEDFMPGLRGFGYNTRLLPPKNIRWLDAVRLVTNKSVDTVKGTETEASVPLLTPLAAYVNTDIGTFHYPENSNVLRCNVDGYLIHDTCFKMLAHVHQSLQANCVTQDLDLGRLWNWLELGLEDRNNNLVDWGFGDAFHGGGTNWPGERFDPGYQEWIPVKGSMWTVMDPEGPFNCQPLLDRAYASTEPGYSFTFSIRSASPHAHSVNILSILPREHQLSILELLPTSSVLNLFLASPDFRYLAEHLPPSYWKSRLFFDMPWCADVILSQIQNADGNRTEKGRVQFSQLLRFLREFYISPGQEPDGGPYMHTSGRWLNRDELERNSRHIVFDFAALCDRAIGLCPGAAKIVKYEKREGGFNRVFLFTMDTGSRVVARLPTSIAGPRLTTNSEVATMAYWKDLSSYCLGLLETCFSRLPKEDIVSREFLPHQLSIQDHIRLLKISHEVMQKLIQDERIQDAATSALLHPDFHKRNIYVSAEDPTVITGLLDWQSTSIEPAFIYANETPDFAALLEGPEKNISESRQDEHKAPPGHKEQELKDASICYQTYDVCMKGLAAKLRPARLLDPTLFRLFQYWYTTWRDSATAIRQELIELSVRWTELELQGSCPLSPTEQELKGTLSIMKILRLSKD</sequence>
<dbReference type="EMBL" id="KV878125">
    <property type="protein sequence ID" value="OJI96457.1"/>
    <property type="molecule type" value="Genomic_DNA"/>
</dbReference>
<dbReference type="PROSITE" id="PS50181">
    <property type="entry name" value="FBOX"/>
    <property type="match status" value="1"/>
</dbReference>
<dbReference type="InterPro" id="IPR001810">
    <property type="entry name" value="F-box_dom"/>
</dbReference>
<evidence type="ECO:0000256" key="4">
    <source>
        <dbReference type="ARBA" id="ARBA00022946"/>
    </source>
</evidence>
<name>A0A1L9P4K4_ASPVE</name>
<dbReference type="SUPFAM" id="SSF56112">
    <property type="entry name" value="Protein kinase-like (PK-like)"/>
    <property type="match status" value="1"/>
</dbReference>
<dbReference type="PANTHER" id="PTHR36091">
    <property type="entry name" value="ALTERED INHERITANCE OF MITOCHONDRIA PROTEIN 9, MITOCHONDRIAL"/>
    <property type="match status" value="1"/>
</dbReference>
<dbReference type="InterPro" id="IPR036047">
    <property type="entry name" value="F-box-like_dom_sf"/>
</dbReference>
<evidence type="ECO:0000259" key="7">
    <source>
        <dbReference type="PROSITE" id="PS50181"/>
    </source>
</evidence>
<dbReference type="RefSeq" id="XP_040662220.1">
    <property type="nucleotide sequence ID" value="XM_040815947.1"/>
</dbReference>
<dbReference type="InterPro" id="IPR011009">
    <property type="entry name" value="Kinase-like_dom_sf"/>
</dbReference>
<evidence type="ECO:0000256" key="6">
    <source>
        <dbReference type="ARBA" id="ARBA00031849"/>
    </source>
</evidence>
<dbReference type="SUPFAM" id="SSF81383">
    <property type="entry name" value="F-box domain"/>
    <property type="match status" value="1"/>
</dbReference>
<comment type="subcellular location">
    <subcellularLocation>
        <location evidence="1">Mitochondrion</location>
    </subcellularLocation>
</comment>
<dbReference type="STRING" id="1036611.A0A1L9P4K4"/>
<organism evidence="8 9">
    <name type="scientific">Aspergillus versicolor CBS 583.65</name>
    <dbReference type="NCBI Taxonomy" id="1036611"/>
    <lineage>
        <taxon>Eukaryota</taxon>
        <taxon>Fungi</taxon>
        <taxon>Dikarya</taxon>
        <taxon>Ascomycota</taxon>
        <taxon>Pezizomycotina</taxon>
        <taxon>Eurotiomycetes</taxon>
        <taxon>Eurotiomycetidae</taxon>
        <taxon>Eurotiales</taxon>
        <taxon>Aspergillaceae</taxon>
        <taxon>Aspergillus</taxon>
        <taxon>Aspergillus subgen. Nidulantes</taxon>
    </lineage>
</organism>
<keyword evidence="5" id="KW-0496">Mitochondrion</keyword>
<evidence type="ECO:0000313" key="8">
    <source>
        <dbReference type="EMBL" id="OJI96457.1"/>
    </source>
</evidence>
<dbReference type="Proteomes" id="UP000184073">
    <property type="component" value="Unassembled WGS sequence"/>
</dbReference>
<dbReference type="PANTHER" id="PTHR36091:SF1">
    <property type="entry name" value="ALTERED INHERITANCE OF MITOCHONDRIA PROTEIN 9, MITOCHONDRIAL"/>
    <property type="match status" value="1"/>
</dbReference>
<dbReference type="VEuPathDB" id="FungiDB:ASPVEDRAFT_67369"/>
<reference evidence="9" key="1">
    <citation type="journal article" date="2017" name="Genome Biol.">
        <title>Comparative genomics reveals high biological diversity and specific adaptations in the industrially and medically important fungal genus Aspergillus.</title>
        <authorList>
            <person name="de Vries R.P."/>
            <person name="Riley R."/>
            <person name="Wiebenga A."/>
            <person name="Aguilar-Osorio G."/>
            <person name="Amillis S."/>
            <person name="Uchima C.A."/>
            <person name="Anderluh G."/>
            <person name="Asadollahi M."/>
            <person name="Askin M."/>
            <person name="Barry K."/>
            <person name="Battaglia E."/>
            <person name="Bayram O."/>
            <person name="Benocci T."/>
            <person name="Braus-Stromeyer S.A."/>
            <person name="Caldana C."/>
            <person name="Canovas D."/>
            <person name="Cerqueira G.C."/>
            <person name="Chen F."/>
            <person name="Chen W."/>
            <person name="Choi C."/>
            <person name="Clum A."/>
            <person name="Dos Santos R.A."/>
            <person name="Damasio A.R."/>
            <person name="Diallinas G."/>
            <person name="Emri T."/>
            <person name="Fekete E."/>
            <person name="Flipphi M."/>
            <person name="Freyberg S."/>
            <person name="Gallo A."/>
            <person name="Gournas C."/>
            <person name="Habgood R."/>
            <person name="Hainaut M."/>
            <person name="Harispe M.L."/>
            <person name="Henrissat B."/>
            <person name="Hilden K.S."/>
            <person name="Hope R."/>
            <person name="Hossain A."/>
            <person name="Karabika E."/>
            <person name="Karaffa L."/>
            <person name="Karanyi Z."/>
            <person name="Krasevec N."/>
            <person name="Kuo A."/>
            <person name="Kusch H."/>
            <person name="LaButti K."/>
            <person name="Lagendijk E.L."/>
            <person name="Lapidus A."/>
            <person name="Levasseur A."/>
            <person name="Lindquist E."/>
            <person name="Lipzen A."/>
            <person name="Logrieco A.F."/>
            <person name="MacCabe A."/>
            <person name="Maekelae M.R."/>
            <person name="Malavazi I."/>
            <person name="Melin P."/>
            <person name="Meyer V."/>
            <person name="Mielnichuk N."/>
            <person name="Miskei M."/>
            <person name="Molnar A.P."/>
            <person name="Mule G."/>
            <person name="Ngan C.Y."/>
            <person name="Orejas M."/>
            <person name="Orosz E."/>
            <person name="Ouedraogo J.P."/>
            <person name="Overkamp K.M."/>
            <person name="Park H.-S."/>
            <person name="Perrone G."/>
            <person name="Piumi F."/>
            <person name="Punt P.J."/>
            <person name="Ram A.F."/>
            <person name="Ramon A."/>
            <person name="Rauscher S."/>
            <person name="Record E."/>
            <person name="Riano-Pachon D.M."/>
            <person name="Robert V."/>
            <person name="Roehrig J."/>
            <person name="Ruller R."/>
            <person name="Salamov A."/>
            <person name="Salih N.S."/>
            <person name="Samson R.A."/>
            <person name="Sandor E."/>
            <person name="Sanguinetti M."/>
            <person name="Schuetze T."/>
            <person name="Sepcic K."/>
            <person name="Shelest E."/>
            <person name="Sherlock G."/>
            <person name="Sophianopoulou V."/>
            <person name="Squina F.M."/>
            <person name="Sun H."/>
            <person name="Susca A."/>
            <person name="Todd R.B."/>
            <person name="Tsang A."/>
            <person name="Unkles S.E."/>
            <person name="van de Wiele N."/>
            <person name="van Rossen-Uffink D."/>
            <person name="Oliveira J.V."/>
            <person name="Vesth T.C."/>
            <person name="Visser J."/>
            <person name="Yu J.-H."/>
            <person name="Zhou M."/>
            <person name="Andersen M.R."/>
            <person name="Archer D.B."/>
            <person name="Baker S.E."/>
            <person name="Benoit I."/>
            <person name="Brakhage A.A."/>
            <person name="Braus G.H."/>
            <person name="Fischer R."/>
            <person name="Frisvad J.C."/>
            <person name="Goldman G.H."/>
            <person name="Houbraken J."/>
            <person name="Oakley B."/>
            <person name="Pocsi I."/>
            <person name="Scazzocchio C."/>
            <person name="Seiboth B."/>
            <person name="vanKuyk P.A."/>
            <person name="Wortman J."/>
            <person name="Dyer P.S."/>
            <person name="Grigoriev I.V."/>
        </authorList>
    </citation>
    <scope>NUCLEOTIDE SEQUENCE [LARGE SCALE GENOMIC DNA]</scope>
    <source>
        <strain evidence="9">CBS 583.65</strain>
    </source>
</reference>
<evidence type="ECO:0000256" key="5">
    <source>
        <dbReference type="ARBA" id="ARBA00023128"/>
    </source>
</evidence>
<accession>A0A1L9P4K4</accession>
<comment type="similarity">
    <text evidence="2">Belongs to the AIM9 family.</text>
</comment>
<evidence type="ECO:0000313" key="9">
    <source>
        <dbReference type="Proteomes" id="UP000184073"/>
    </source>
</evidence>
<dbReference type="InterPro" id="IPR051035">
    <property type="entry name" value="Mito_inheritance_9"/>
</dbReference>
<gene>
    <name evidence="8" type="ORF">ASPVEDRAFT_67369</name>
</gene>
<keyword evidence="9" id="KW-1185">Reference proteome</keyword>
<evidence type="ECO:0000256" key="1">
    <source>
        <dbReference type="ARBA" id="ARBA00004173"/>
    </source>
</evidence>
<protein>
    <recommendedName>
        <fullName evidence="3">Altered inheritance of mitochondria protein 9, mitochondrial</fullName>
    </recommendedName>
    <alternativeName>
        <fullName evidence="6">Found in mitochondrial proteome protein 29</fullName>
    </alternativeName>
</protein>
<dbReference type="GO" id="GO:0005739">
    <property type="term" value="C:mitochondrion"/>
    <property type="evidence" value="ECO:0007669"/>
    <property type="project" value="UniProtKB-SubCell"/>
</dbReference>